<dbReference type="PANTHER" id="PTHR43179:SF7">
    <property type="entry name" value="RHAMNOSYLTRANSFERASE WBBL"/>
    <property type="match status" value="1"/>
</dbReference>
<dbReference type="Proteomes" id="UP001197247">
    <property type="component" value="Unassembled WGS sequence"/>
</dbReference>
<dbReference type="SUPFAM" id="SSF53448">
    <property type="entry name" value="Nucleotide-diphospho-sugar transferases"/>
    <property type="match status" value="1"/>
</dbReference>
<dbReference type="Pfam" id="PF00535">
    <property type="entry name" value="Glycos_transf_2"/>
    <property type="match status" value="1"/>
</dbReference>
<dbReference type="Gene3D" id="3.90.550.10">
    <property type="entry name" value="Spore Coat Polysaccharide Biosynthesis Protein SpsA, Chain A"/>
    <property type="match status" value="1"/>
</dbReference>
<evidence type="ECO:0000313" key="3">
    <source>
        <dbReference type="Proteomes" id="UP001197247"/>
    </source>
</evidence>
<feature type="domain" description="Glycosyltransferase 2-like" evidence="1">
    <location>
        <begin position="16"/>
        <end position="131"/>
    </location>
</feature>
<dbReference type="InterPro" id="IPR029044">
    <property type="entry name" value="Nucleotide-diphossugar_trans"/>
</dbReference>
<reference evidence="2 3" key="1">
    <citation type="submission" date="2021-05" db="EMBL/GenBank/DDBJ databases">
        <title>Kineosporia and Streptomyces sp. nov. two new marine actinobacteria isolated from Coral.</title>
        <authorList>
            <person name="Buangrab K."/>
            <person name="Sutthacheep M."/>
            <person name="Yeemin T."/>
            <person name="Harunari E."/>
            <person name="Igarashi Y."/>
            <person name="Kanchanasin P."/>
            <person name="Tanasupawat S."/>
            <person name="Phongsopitanun W."/>
        </authorList>
    </citation>
    <scope>NUCLEOTIDE SEQUENCE [LARGE SCALE GENOMIC DNA]</scope>
    <source>
        <strain evidence="2 3">J2-2</strain>
    </source>
</reference>
<name>A0ABS5T8P7_9ACTN</name>
<accession>A0ABS5T8P7</accession>
<dbReference type="EMBL" id="JAHBAY010000001">
    <property type="protein sequence ID" value="MBT0767436.1"/>
    <property type="molecule type" value="Genomic_DNA"/>
</dbReference>
<evidence type="ECO:0000259" key="1">
    <source>
        <dbReference type="Pfam" id="PF00535"/>
    </source>
</evidence>
<gene>
    <name evidence="2" type="ORF">KIH74_00785</name>
</gene>
<evidence type="ECO:0000313" key="2">
    <source>
        <dbReference type="EMBL" id="MBT0767436.1"/>
    </source>
</evidence>
<comment type="caution">
    <text evidence="2">The sequence shown here is derived from an EMBL/GenBank/DDBJ whole genome shotgun (WGS) entry which is preliminary data.</text>
</comment>
<keyword evidence="3" id="KW-1185">Reference proteome</keyword>
<dbReference type="InterPro" id="IPR001173">
    <property type="entry name" value="Glyco_trans_2-like"/>
</dbReference>
<organism evidence="2 3">
    <name type="scientific">Kineosporia corallincola</name>
    <dbReference type="NCBI Taxonomy" id="2835133"/>
    <lineage>
        <taxon>Bacteria</taxon>
        <taxon>Bacillati</taxon>
        <taxon>Actinomycetota</taxon>
        <taxon>Actinomycetes</taxon>
        <taxon>Kineosporiales</taxon>
        <taxon>Kineosporiaceae</taxon>
        <taxon>Kineosporia</taxon>
    </lineage>
</organism>
<dbReference type="PANTHER" id="PTHR43179">
    <property type="entry name" value="RHAMNOSYLTRANSFERASE WBBL"/>
    <property type="match status" value="1"/>
</dbReference>
<sequence length="310" mass="33016">MESSAQDGAVPAYELIIVSYNSRSQIEGLLAGLPGDIPLAIVDNARGADGLREMIQHRPNARYLEGAGQGFAMAANLGARTSSYEYVIFVNPDTRPTLTAFDALTSQLAAEPNVASSAATTVGNDGSVEIGAGGWEPSVRRAVIHAIGLHKLAPQAGLFAKPRPYLPIKVDWTTGACMAVRVSTFVALGGFDEQFYVYNEDVAFGRAVREHNFTQVLRTDVLVQHGAGNSGAPSKEMLRLRGASMARYVAQHNTLEHARGIRLALALGYATRVLAALAKGNKGRAQEHWNYILGVTSGRASVAGRTVTRA</sequence>
<dbReference type="RefSeq" id="WP_214153363.1">
    <property type="nucleotide sequence ID" value="NZ_JAHBAY010000001.1"/>
</dbReference>
<protein>
    <submittedName>
        <fullName evidence="2">Glycosyltransferase family 2 protein</fullName>
    </submittedName>
</protein>
<proteinExistence type="predicted"/>